<keyword evidence="2" id="KW-1185">Reference proteome</keyword>
<name>A0A103YEJ5_CYNCS</name>
<organism evidence="1 2">
    <name type="scientific">Cynara cardunculus var. scolymus</name>
    <name type="common">Globe artichoke</name>
    <name type="synonym">Cynara scolymus</name>
    <dbReference type="NCBI Taxonomy" id="59895"/>
    <lineage>
        <taxon>Eukaryota</taxon>
        <taxon>Viridiplantae</taxon>
        <taxon>Streptophyta</taxon>
        <taxon>Embryophyta</taxon>
        <taxon>Tracheophyta</taxon>
        <taxon>Spermatophyta</taxon>
        <taxon>Magnoliopsida</taxon>
        <taxon>eudicotyledons</taxon>
        <taxon>Gunneridae</taxon>
        <taxon>Pentapetalae</taxon>
        <taxon>asterids</taxon>
        <taxon>campanulids</taxon>
        <taxon>Asterales</taxon>
        <taxon>Asteraceae</taxon>
        <taxon>Carduoideae</taxon>
        <taxon>Cardueae</taxon>
        <taxon>Carduinae</taxon>
        <taxon>Cynara</taxon>
    </lineage>
</organism>
<accession>A0A103YEJ5</accession>
<evidence type="ECO:0000313" key="2">
    <source>
        <dbReference type="Proteomes" id="UP000243975"/>
    </source>
</evidence>
<reference evidence="1 2" key="1">
    <citation type="journal article" date="2016" name="Sci. Rep.">
        <title>The genome sequence of the outbreeding globe artichoke constructed de novo incorporating a phase-aware low-pass sequencing strategy of F1 progeny.</title>
        <authorList>
            <person name="Scaglione D."/>
            <person name="Reyes-Chin-Wo S."/>
            <person name="Acquadro A."/>
            <person name="Froenicke L."/>
            <person name="Portis E."/>
            <person name="Beitel C."/>
            <person name="Tirone M."/>
            <person name="Mauro R."/>
            <person name="Lo Monaco A."/>
            <person name="Mauromicale G."/>
            <person name="Faccioli P."/>
            <person name="Cattivelli L."/>
            <person name="Rieseberg L."/>
            <person name="Michelmore R."/>
            <person name="Lanteri S."/>
        </authorList>
    </citation>
    <scope>NUCLEOTIDE SEQUENCE [LARGE SCALE GENOMIC DNA]</scope>
    <source>
        <strain evidence="1">2C</strain>
    </source>
</reference>
<dbReference type="AlphaFoldDB" id="A0A103YEJ5"/>
<gene>
    <name evidence="1" type="ORF">Ccrd_014034</name>
</gene>
<comment type="caution">
    <text evidence="1">The sequence shown here is derived from an EMBL/GenBank/DDBJ whole genome shotgun (WGS) entry which is preliminary data.</text>
</comment>
<dbReference type="Proteomes" id="UP000243975">
    <property type="component" value="Unassembled WGS sequence"/>
</dbReference>
<evidence type="ECO:0000313" key="1">
    <source>
        <dbReference type="EMBL" id="KVI07611.1"/>
    </source>
</evidence>
<sequence length="96" mass="11193">MGNSSGQRLLFALEFSPSRIELQWKKFDDQAAKRKKKLRHEKKEKNKYKAGAAYQRVKRHFQMLSHESATPQAPFARLLHPASGYRELQPAVTLQR</sequence>
<dbReference type="Gramene" id="KVI07611">
    <property type="protein sequence ID" value="KVI07611"/>
    <property type="gene ID" value="Ccrd_014034"/>
</dbReference>
<protein>
    <submittedName>
        <fullName evidence="1">Uncharacterized protein</fullName>
    </submittedName>
</protein>
<dbReference type="EMBL" id="LEKV01001501">
    <property type="protein sequence ID" value="KVI07611.1"/>
    <property type="molecule type" value="Genomic_DNA"/>
</dbReference>
<proteinExistence type="predicted"/>